<keyword evidence="1" id="KW-0812">Transmembrane</keyword>
<dbReference type="Proteomes" id="UP000245998">
    <property type="component" value="Unassembled WGS sequence"/>
</dbReference>
<dbReference type="EMBL" id="QCZG01000063">
    <property type="protein sequence ID" value="PWA06012.1"/>
    <property type="molecule type" value="Genomic_DNA"/>
</dbReference>
<accession>A0A2U1JLI8</accession>
<feature type="transmembrane region" description="Helical" evidence="1">
    <location>
        <begin position="6"/>
        <end position="23"/>
    </location>
</feature>
<name>A0A2U1JLI8_9BACI</name>
<keyword evidence="1" id="KW-1133">Transmembrane helix</keyword>
<sequence>MGSSPFTYAAFTMMAAQVVLVPLGKEMRDEHMLSWGGFGLALFFYIIIRLSRNILLRNSDG</sequence>
<evidence type="ECO:0000256" key="1">
    <source>
        <dbReference type="SAM" id="Phobius"/>
    </source>
</evidence>
<evidence type="ECO:0000313" key="3">
    <source>
        <dbReference type="Proteomes" id="UP000245998"/>
    </source>
</evidence>
<evidence type="ECO:0000313" key="2">
    <source>
        <dbReference type="EMBL" id="PWA06012.1"/>
    </source>
</evidence>
<protein>
    <submittedName>
        <fullName evidence="2">Uncharacterized protein</fullName>
    </submittedName>
</protein>
<gene>
    <name evidence="2" type="ORF">DCC39_17770</name>
</gene>
<keyword evidence="3" id="KW-1185">Reference proteome</keyword>
<organism evidence="2 3">
    <name type="scientific">Pueribacillus theae</name>
    <dbReference type="NCBI Taxonomy" id="2171751"/>
    <lineage>
        <taxon>Bacteria</taxon>
        <taxon>Bacillati</taxon>
        <taxon>Bacillota</taxon>
        <taxon>Bacilli</taxon>
        <taxon>Bacillales</taxon>
        <taxon>Bacillaceae</taxon>
        <taxon>Pueribacillus</taxon>
    </lineage>
</organism>
<comment type="caution">
    <text evidence="2">The sequence shown here is derived from an EMBL/GenBank/DDBJ whole genome shotgun (WGS) entry which is preliminary data.</text>
</comment>
<reference evidence="2 3" key="1">
    <citation type="submission" date="2018-04" db="EMBL/GenBank/DDBJ databases">
        <title>Camelliibacillus theae gen. nov., sp. nov., isolated from Pu'er tea.</title>
        <authorList>
            <person name="Niu L."/>
        </authorList>
    </citation>
    <scope>NUCLEOTIDE SEQUENCE [LARGE SCALE GENOMIC DNA]</scope>
    <source>
        <strain evidence="2 3">T8</strain>
    </source>
</reference>
<dbReference type="AlphaFoldDB" id="A0A2U1JLI8"/>
<feature type="transmembrane region" description="Helical" evidence="1">
    <location>
        <begin position="35"/>
        <end position="55"/>
    </location>
</feature>
<keyword evidence="1" id="KW-0472">Membrane</keyword>
<proteinExistence type="predicted"/>